<dbReference type="InterPro" id="IPR001461">
    <property type="entry name" value="Aspartic_peptidase_A1"/>
</dbReference>
<comment type="similarity">
    <text evidence="1 7">Belongs to the peptidase A1 family.</text>
</comment>
<protein>
    <recommendedName>
        <fullName evidence="10">Peptidase A1 domain-containing protein</fullName>
    </recommendedName>
</protein>
<dbReference type="AlphaFoldDB" id="A0AAN7TNE5"/>
<evidence type="ECO:0000256" key="8">
    <source>
        <dbReference type="SAM" id="MobiDB-lite"/>
    </source>
</evidence>
<keyword evidence="9" id="KW-0472">Membrane</keyword>
<feature type="active site" evidence="6">
    <location>
        <position position="49"/>
    </location>
</feature>
<gene>
    <name evidence="11" type="ORF">LTR62_003848</name>
</gene>
<feature type="region of interest" description="Disordered" evidence="8">
    <location>
        <begin position="468"/>
        <end position="500"/>
    </location>
</feature>
<accession>A0AAN7TNE5</accession>
<comment type="caution">
    <text evidence="11">The sequence shown here is derived from an EMBL/GenBank/DDBJ whole genome shotgun (WGS) entry which is preliminary data.</text>
</comment>
<dbReference type="PROSITE" id="PS00141">
    <property type="entry name" value="ASP_PROTEASE"/>
    <property type="match status" value="1"/>
</dbReference>
<evidence type="ECO:0000313" key="12">
    <source>
        <dbReference type="Proteomes" id="UP001310890"/>
    </source>
</evidence>
<evidence type="ECO:0000256" key="7">
    <source>
        <dbReference type="RuleBase" id="RU000454"/>
    </source>
</evidence>
<dbReference type="Proteomes" id="UP001310890">
    <property type="component" value="Unassembled WGS sequence"/>
</dbReference>
<feature type="transmembrane region" description="Helical" evidence="9">
    <location>
        <begin position="519"/>
        <end position="542"/>
    </location>
</feature>
<keyword evidence="9" id="KW-1133">Transmembrane helix</keyword>
<dbReference type="PROSITE" id="PS51767">
    <property type="entry name" value="PEPTIDASE_A1"/>
    <property type="match status" value="1"/>
</dbReference>
<keyword evidence="5 7" id="KW-0378">Hydrolase</keyword>
<dbReference type="SUPFAM" id="SSF50630">
    <property type="entry name" value="Acid proteases"/>
    <property type="match status" value="1"/>
</dbReference>
<evidence type="ECO:0000313" key="11">
    <source>
        <dbReference type="EMBL" id="KAK5112750.1"/>
    </source>
</evidence>
<dbReference type="PANTHER" id="PTHR47966">
    <property type="entry name" value="BETA-SITE APP-CLEAVING ENZYME, ISOFORM A-RELATED"/>
    <property type="match status" value="1"/>
</dbReference>
<dbReference type="Gene3D" id="2.40.70.10">
    <property type="entry name" value="Acid Proteases"/>
    <property type="match status" value="2"/>
</dbReference>
<dbReference type="InterPro" id="IPR033876">
    <property type="entry name" value="SAP-like"/>
</dbReference>
<feature type="active site" evidence="6">
    <location>
        <position position="248"/>
    </location>
</feature>
<feature type="domain" description="Peptidase A1" evidence="10">
    <location>
        <begin position="31"/>
        <end position="369"/>
    </location>
</feature>
<dbReference type="EMBL" id="JAVRRL010000028">
    <property type="protein sequence ID" value="KAK5112750.1"/>
    <property type="molecule type" value="Genomic_DNA"/>
</dbReference>
<keyword evidence="9" id="KW-0812">Transmembrane</keyword>
<evidence type="ECO:0000256" key="9">
    <source>
        <dbReference type="SAM" id="Phobius"/>
    </source>
</evidence>
<feature type="compositionally biased region" description="Polar residues" evidence="8">
    <location>
        <begin position="9"/>
        <end position="20"/>
    </location>
</feature>
<keyword evidence="2 7" id="KW-0645">Protease</keyword>
<dbReference type="CDD" id="cd05474">
    <property type="entry name" value="SAP_like"/>
    <property type="match status" value="1"/>
</dbReference>
<reference evidence="11" key="1">
    <citation type="submission" date="2023-08" db="EMBL/GenBank/DDBJ databases">
        <title>Black Yeasts Isolated from many extreme environments.</title>
        <authorList>
            <person name="Coleine C."/>
            <person name="Stajich J.E."/>
            <person name="Selbmann L."/>
        </authorList>
    </citation>
    <scope>NUCLEOTIDE SEQUENCE</scope>
    <source>
        <strain evidence="11">CCFEE 5401</strain>
    </source>
</reference>
<dbReference type="GO" id="GO:0006508">
    <property type="term" value="P:proteolysis"/>
    <property type="evidence" value="ECO:0007669"/>
    <property type="project" value="UniProtKB-KW"/>
</dbReference>
<dbReference type="InterPro" id="IPR021109">
    <property type="entry name" value="Peptidase_aspartic_dom_sf"/>
</dbReference>
<proteinExistence type="inferred from homology"/>
<evidence type="ECO:0000256" key="5">
    <source>
        <dbReference type="ARBA" id="ARBA00022801"/>
    </source>
</evidence>
<dbReference type="InterPro" id="IPR033121">
    <property type="entry name" value="PEPTIDASE_A1"/>
</dbReference>
<keyword evidence="4 7" id="KW-0064">Aspartyl protease</keyword>
<sequence length="543" mass="54429">MDMGRLPRSSGNQKRGPQSVNVGNAESDGIYYVNASVGTPPQVLQLQLDTGSSDLWMFGSSLGDCSACLGGFFDPSQSSTYQLLAPGAFQIQYVTPGSGVIGDYISDNVSIGNIHLRNLTMAVASQAQQVVTGVMGIAFDADEALVGQGYSPYPNIIDAMVQQGVIATRAYSLYLDDLEANTGAILFGGYDTSKFIGDLTLLDIQPNTQQGTLVSTFTVVWSLLTLTDNTGTTIVGTTTDYPLPAVLDSGTTLTYIPTSLLSPILTYFGAISDNSSAYLVPCNISSLPGTLDFRFGSQQSGPIISVPFSELAPPAYNTSGDPMTFTDGTAACQFGLAAADETTPIIFGDTFLRSAYVVYDLDSLQIGIANANWNSSGRSNVVAITSNGTSGGGGGEGGYISASSALGASVTQTATGGHAAPGAPGKTLGQTVSHAAAGSFAGRVSALPGAKTSFGGVGGAHGLGSTVTTAPAGGGGSSATGSGSGKISGSGSGTSGGSTATATQKAAAAGGGGLPETGFFSSAALATVVSVITALFIVSFAIL</sequence>
<feature type="region of interest" description="Disordered" evidence="8">
    <location>
        <begin position="1"/>
        <end position="20"/>
    </location>
</feature>
<dbReference type="PRINTS" id="PR00792">
    <property type="entry name" value="PEPSIN"/>
</dbReference>
<evidence type="ECO:0000256" key="3">
    <source>
        <dbReference type="ARBA" id="ARBA00022729"/>
    </source>
</evidence>
<dbReference type="InterPro" id="IPR001969">
    <property type="entry name" value="Aspartic_peptidase_AS"/>
</dbReference>
<evidence type="ECO:0000259" key="10">
    <source>
        <dbReference type="PROSITE" id="PS51767"/>
    </source>
</evidence>
<organism evidence="11 12">
    <name type="scientific">Meristemomyces frigidus</name>
    <dbReference type="NCBI Taxonomy" id="1508187"/>
    <lineage>
        <taxon>Eukaryota</taxon>
        <taxon>Fungi</taxon>
        <taxon>Dikarya</taxon>
        <taxon>Ascomycota</taxon>
        <taxon>Pezizomycotina</taxon>
        <taxon>Dothideomycetes</taxon>
        <taxon>Dothideomycetidae</taxon>
        <taxon>Mycosphaerellales</taxon>
        <taxon>Teratosphaeriaceae</taxon>
        <taxon>Meristemomyces</taxon>
    </lineage>
</organism>
<dbReference type="GO" id="GO:0004190">
    <property type="term" value="F:aspartic-type endopeptidase activity"/>
    <property type="evidence" value="ECO:0007669"/>
    <property type="project" value="UniProtKB-KW"/>
</dbReference>
<feature type="compositionally biased region" description="Gly residues" evidence="8">
    <location>
        <begin position="472"/>
        <end position="496"/>
    </location>
</feature>
<evidence type="ECO:0000256" key="1">
    <source>
        <dbReference type="ARBA" id="ARBA00007447"/>
    </source>
</evidence>
<dbReference type="Pfam" id="PF00026">
    <property type="entry name" value="Asp"/>
    <property type="match status" value="1"/>
</dbReference>
<keyword evidence="3" id="KW-0732">Signal</keyword>
<evidence type="ECO:0000256" key="4">
    <source>
        <dbReference type="ARBA" id="ARBA00022750"/>
    </source>
</evidence>
<evidence type="ECO:0000256" key="6">
    <source>
        <dbReference type="PIRSR" id="PIRSR601461-1"/>
    </source>
</evidence>
<evidence type="ECO:0000256" key="2">
    <source>
        <dbReference type="ARBA" id="ARBA00022670"/>
    </source>
</evidence>
<name>A0AAN7TNE5_9PEZI</name>
<dbReference type="PANTHER" id="PTHR47966:SF65">
    <property type="entry name" value="ASPARTIC-TYPE ENDOPEPTIDASE"/>
    <property type="match status" value="1"/>
</dbReference>